<evidence type="ECO:0000313" key="3">
    <source>
        <dbReference type="Proteomes" id="UP000796761"/>
    </source>
</evidence>
<evidence type="ECO:0000313" key="2">
    <source>
        <dbReference type="EMBL" id="TRZ10513.1"/>
    </source>
</evidence>
<feature type="compositionally biased region" description="Polar residues" evidence="1">
    <location>
        <begin position="521"/>
        <end position="532"/>
    </location>
</feature>
<comment type="caution">
    <text evidence="2">The sequence shown here is derived from an EMBL/GenBank/DDBJ whole genome shotgun (WGS) entry which is preliminary data.</text>
</comment>
<feature type="region of interest" description="Disordered" evidence="1">
    <location>
        <begin position="259"/>
        <end position="359"/>
    </location>
</feature>
<feature type="compositionally biased region" description="Polar residues" evidence="1">
    <location>
        <begin position="331"/>
        <end position="343"/>
    </location>
</feature>
<feature type="region of interest" description="Disordered" evidence="1">
    <location>
        <begin position="99"/>
        <end position="214"/>
    </location>
</feature>
<name>A0A8K1G2I8_9PASS</name>
<feature type="compositionally biased region" description="Low complexity" evidence="1">
    <location>
        <begin position="178"/>
        <end position="189"/>
    </location>
</feature>
<protein>
    <submittedName>
        <fullName evidence="2">Uncharacterized protein</fullName>
    </submittedName>
</protein>
<feature type="compositionally biased region" description="Acidic residues" evidence="1">
    <location>
        <begin position="533"/>
        <end position="548"/>
    </location>
</feature>
<reference evidence="2" key="1">
    <citation type="submission" date="2019-04" db="EMBL/GenBank/DDBJ databases">
        <title>Genome assembly of Zosterops borbonicus 15179.</title>
        <authorList>
            <person name="Leroy T."/>
            <person name="Anselmetti Y."/>
            <person name="Tilak M.-K."/>
            <person name="Nabholz B."/>
        </authorList>
    </citation>
    <scope>NUCLEOTIDE SEQUENCE</scope>
    <source>
        <strain evidence="2">HGM_15179</strain>
        <tissue evidence="2">Muscle</tissue>
    </source>
</reference>
<sequence>MEEEVAAEAVPALPSASPVPGAEPEPCPAPAGAAGQEEPPEALAVQEEEKALESPVPSEELPSLGTQSPVPAPQPSPACSPALRRLSRRLSCEIVCRALLGIPGPGRQPEGRRRLEQSTGVETRETATSGLGQSPGPALQRPVTPLPVLPGELREQRPGPAPGSVWAEQGNDEKASDWDSPWDSSSDLDMSQGGYDSDSDSDPDPELFPRTKSWVQKPLLCDMNITLNTGNKHLSPLMEEDEQSQIHFLVELGSSSPMGTEVAAEATPALPNTSPALPNASPASSSALEPEPAAVTPARAAGRMEPPEPLDAQQEEKAVESPVPSEELPSLGTQSPPSVPCNTQNSSSVSLCSDQSSSGQLLSQALLQQLAEQESLEEAAGAAGAAPAQREQSPVPGKSHMEDEHSQQKGVHKAELSQGEKNNSQGGSQGEQELSQEVSDWEECTEEEMSHAEVNNSHEHSDWEEYLEQELLQEPSDWEENMEQELPQGIVKSWEEVSDWEDDTGQAPSQEEASCGHDVSRGNNQRSCTQSSWEDDNDPELPQDPWEVESDSGIWMKPLAPEEDEWDELSILELPPEENKAQKWRVFAADELPVPVPHEAWGGDQAPEPCSPRVLCAWRARLQSRVFVGQASSPVQVLRKRPSRFRRALRGLLGCPCLAAQPEE</sequence>
<feature type="compositionally biased region" description="Polar residues" evidence="1">
    <location>
        <begin position="117"/>
        <end position="132"/>
    </location>
</feature>
<feature type="compositionally biased region" description="Low complexity" evidence="1">
    <location>
        <begin position="344"/>
        <end position="359"/>
    </location>
</feature>
<proteinExistence type="predicted"/>
<feature type="compositionally biased region" description="Low complexity" evidence="1">
    <location>
        <begin position="7"/>
        <end position="20"/>
    </location>
</feature>
<keyword evidence="3" id="KW-1185">Reference proteome</keyword>
<feature type="compositionally biased region" description="Low complexity" evidence="1">
    <location>
        <begin position="373"/>
        <end position="393"/>
    </location>
</feature>
<feature type="region of interest" description="Disordered" evidence="1">
    <location>
        <begin position="373"/>
        <end position="548"/>
    </location>
</feature>
<accession>A0A8K1G2I8</accession>
<evidence type="ECO:0000256" key="1">
    <source>
        <dbReference type="SAM" id="MobiDB-lite"/>
    </source>
</evidence>
<feature type="compositionally biased region" description="Low complexity" evidence="1">
    <location>
        <begin position="30"/>
        <end position="44"/>
    </location>
</feature>
<feature type="compositionally biased region" description="Basic and acidic residues" evidence="1">
    <location>
        <begin position="399"/>
        <end position="415"/>
    </location>
</feature>
<feature type="compositionally biased region" description="Low complexity" evidence="1">
    <location>
        <begin position="424"/>
        <end position="437"/>
    </location>
</feature>
<dbReference type="EMBL" id="SWJQ01000849">
    <property type="protein sequence ID" value="TRZ10513.1"/>
    <property type="molecule type" value="Genomic_DNA"/>
</dbReference>
<dbReference type="AlphaFoldDB" id="A0A8K1G2I8"/>
<dbReference type="OrthoDB" id="9214450at2759"/>
<feature type="region of interest" description="Disordered" evidence="1">
    <location>
        <begin position="1"/>
        <end position="82"/>
    </location>
</feature>
<gene>
    <name evidence="2" type="ORF">HGM15179_016597</name>
</gene>
<feature type="compositionally biased region" description="Basic and acidic residues" evidence="1">
    <location>
        <begin position="448"/>
        <end position="463"/>
    </location>
</feature>
<organism evidence="2 3">
    <name type="scientific">Zosterops borbonicus</name>
    <dbReference type="NCBI Taxonomy" id="364589"/>
    <lineage>
        <taxon>Eukaryota</taxon>
        <taxon>Metazoa</taxon>
        <taxon>Chordata</taxon>
        <taxon>Craniata</taxon>
        <taxon>Vertebrata</taxon>
        <taxon>Euteleostomi</taxon>
        <taxon>Archelosauria</taxon>
        <taxon>Archosauria</taxon>
        <taxon>Dinosauria</taxon>
        <taxon>Saurischia</taxon>
        <taxon>Theropoda</taxon>
        <taxon>Coelurosauria</taxon>
        <taxon>Aves</taxon>
        <taxon>Neognathae</taxon>
        <taxon>Neoaves</taxon>
        <taxon>Telluraves</taxon>
        <taxon>Australaves</taxon>
        <taxon>Passeriformes</taxon>
        <taxon>Sylvioidea</taxon>
        <taxon>Zosteropidae</taxon>
        <taxon>Zosterops</taxon>
    </lineage>
</organism>
<dbReference type="Proteomes" id="UP000796761">
    <property type="component" value="Unassembled WGS sequence"/>
</dbReference>
<feature type="compositionally biased region" description="Low complexity" evidence="1">
    <location>
        <begin position="271"/>
        <end position="294"/>
    </location>
</feature>